<evidence type="ECO:0000259" key="4">
    <source>
        <dbReference type="Pfam" id="PF25917"/>
    </source>
</evidence>
<keyword evidence="2" id="KW-0813">Transport</keyword>
<reference evidence="6" key="1">
    <citation type="submission" date="2022-01" db="EMBL/GenBank/DDBJ databases">
        <title>Whole genome-based taxonomy of the Shewanellaceae.</title>
        <authorList>
            <person name="Martin-Rodriguez A.J."/>
        </authorList>
    </citation>
    <scope>NUCLEOTIDE SEQUENCE</scope>
    <source>
        <strain evidence="6">DSM 23803</strain>
    </source>
</reference>
<dbReference type="GO" id="GO:0060003">
    <property type="term" value="P:copper ion export"/>
    <property type="evidence" value="ECO:0007669"/>
    <property type="project" value="TreeGrafter"/>
</dbReference>
<proteinExistence type="inferred from homology"/>
<feature type="chain" id="PRO_5040891408" evidence="3">
    <location>
        <begin position="20"/>
        <end position="424"/>
    </location>
</feature>
<evidence type="ECO:0000256" key="1">
    <source>
        <dbReference type="ARBA" id="ARBA00009477"/>
    </source>
</evidence>
<dbReference type="AlphaFoldDB" id="A0A9X2CDI3"/>
<dbReference type="Gene3D" id="2.40.50.100">
    <property type="match status" value="1"/>
</dbReference>
<dbReference type="GO" id="GO:0030288">
    <property type="term" value="C:outer membrane-bounded periplasmic space"/>
    <property type="evidence" value="ECO:0007669"/>
    <property type="project" value="TreeGrafter"/>
</dbReference>
<organism evidence="6 7">
    <name type="scientific">Shewanella algicola</name>
    <dbReference type="NCBI Taxonomy" id="640633"/>
    <lineage>
        <taxon>Bacteria</taxon>
        <taxon>Pseudomonadati</taxon>
        <taxon>Pseudomonadota</taxon>
        <taxon>Gammaproteobacteria</taxon>
        <taxon>Alteromonadales</taxon>
        <taxon>Shewanellaceae</taxon>
        <taxon>Shewanella</taxon>
    </lineage>
</organism>
<feature type="domain" description="Multidrug resistance protein MdtA-like barrel-sandwich hybrid" evidence="4">
    <location>
        <begin position="131"/>
        <end position="265"/>
    </location>
</feature>
<dbReference type="GO" id="GO:0015679">
    <property type="term" value="P:plasma membrane copper ion transport"/>
    <property type="evidence" value="ECO:0007669"/>
    <property type="project" value="TreeGrafter"/>
</dbReference>
<dbReference type="RefSeq" id="WP_229780102.1">
    <property type="nucleotide sequence ID" value="NZ_BMQI01000038.1"/>
</dbReference>
<dbReference type="InterPro" id="IPR058792">
    <property type="entry name" value="Beta-barrel_RND_2"/>
</dbReference>
<evidence type="ECO:0000259" key="5">
    <source>
        <dbReference type="Pfam" id="PF25954"/>
    </source>
</evidence>
<comment type="caution">
    <text evidence="6">The sequence shown here is derived from an EMBL/GenBank/DDBJ whole genome shotgun (WGS) entry which is preliminary data.</text>
</comment>
<dbReference type="EMBL" id="JAKILJ010000040">
    <property type="protein sequence ID" value="MCL1106733.1"/>
    <property type="molecule type" value="Genomic_DNA"/>
</dbReference>
<dbReference type="GO" id="GO:0046914">
    <property type="term" value="F:transition metal ion binding"/>
    <property type="evidence" value="ECO:0007669"/>
    <property type="project" value="TreeGrafter"/>
</dbReference>
<dbReference type="PANTHER" id="PTHR30097">
    <property type="entry name" value="CATION EFFLUX SYSTEM PROTEIN CUSB"/>
    <property type="match status" value="1"/>
</dbReference>
<protein>
    <submittedName>
        <fullName evidence="6">Efflux RND transporter periplasmic adaptor subunit</fullName>
    </submittedName>
</protein>
<feature type="signal peptide" evidence="3">
    <location>
        <begin position="1"/>
        <end position="19"/>
    </location>
</feature>
<name>A0A9X2CDI3_9GAMM</name>
<dbReference type="Pfam" id="PF25917">
    <property type="entry name" value="BSH_RND"/>
    <property type="match status" value="1"/>
</dbReference>
<dbReference type="Gene3D" id="2.40.30.170">
    <property type="match status" value="1"/>
</dbReference>
<dbReference type="Gene3D" id="1.10.287.470">
    <property type="entry name" value="Helix hairpin bin"/>
    <property type="match status" value="1"/>
</dbReference>
<dbReference type="SUPFAM" id="SSF111369">
    <property type="entry name" value="HlyD-like secretion proteins"/>
    <property type="match status" value="1"/>
</dbReference>
<dbReference type="InterPro" id="IPR058625">
    <property type="entry name" value="MdtA-like_BSH"/>
</dbReference>
<keyword evidence="7" id="KW-1185">Reference proteome</keyword>
<evidence type="ECO:0000313" key="7">
    <source>
        <dbReference type="Proteomes" id="UP001139408"/>
    </source>
</evidence>
<evidence type="ECO:0000313" key="6">
    <source>
        <dbReference type="EMBL" id="MCL1106733.1"/>
    </source>
</evidence>
<dbReference type="PANTHER" id="PTHR30097:SF15">
    <property type="entry name" value="CATION EFFLUX SYSTEM PROTEIN CUSB"/>
    <property type="match status" value="1"/>
</dbReference>
<accession>A0A9X2CDI3</accession>
<dbReference type="Gene3D" id="2.40.420.20">
    <property type="match status" value="1"/>
</dbReference>
<evidence type="ECO:0000256" key="3">
    <source>
        <dbReference type="SAM" id="SignalP"/>
    </source>
</evidence>
<gene>
    <name evidence="6" type="ORF">L2749_15985</name>
</gene>
<dbReference type="InterPro" id="IPR051909">
    <property type="entry name" value="MFP_Cation_Efflux"/>
</dbReference>
<comment type="similarity">
    <text evidence="1">Belongs to the membrane fusion protein (MFP) (TC 8.A.1) family.</text>
</comment>
<evidence type="ECO:0000256" key="2">
    <source>
        <dbReference type="ARBA" id="ARBA00022448"/>
    </source>
</evidence>
<dbReference type="Proteomes" id="UP001139408">
    <property type="component" value="Unassembled WGS sequence"/>
</dbReference>
<dbReference type="Pfam" id="PF25954">
    <property type="entry name" value="Beta-barrel_RND_2"/>
    <property type="match status" value="1"/>
</dbReference>
<keyword evidence="3" id="KW-0732">Signal</keyword>
<sequence>MKIKSVPALPLLAALNANAMLSHLVSRAPFNVAPCTQPISPSSIRQYDRTNSSVSRALLFSAALLLSLFALSSSAVQASSELTEADHQESLLTLSAEQRQLAGVEVAQLSATAFNLQAVATAQLVVDKDKTITIAPQLDMQVLKRHVVPGQQVQKGQPLLTIGGADIAAAQADYVNAAMEWDRIKRMSQGTISASQRMQTEVNAELKRAILQSVMMSTKQIAELATSPSSIGQFQLLAPINGRVQQDIATLGQVLTAGTPLMQLTDESYLWVEAELTPLQADQVNMGTDVLVRVGSRTREGVIIGRSHEINSQTRTEQVLVRMANSGHDLHAGEFAELYLAANQGADPLGFIVPDAALTRGGDGDWQVFIEQDGGFSAVEVSVVERQRGLSFIRGLTPQTRVVVSGAFFLASEQAKSGFDIHNH</sequence>
<feature type="domain" description="CusB-like beta-barrel" evidence="5">
    <location>
        <begin position="270"/>
        <end position="343"/>
    </location>
</feature>